<reference evidence="2 3" key="1">
    <citation type="journal article" date="2015" name="Genome Biol. Evol.">
        <title>Comparative Genomics of a Bacterivorous Green Alga Reveals Evolutionary Causalities and Consequences of Phago-Mixotrophic Mode of Nutrition.</title>
        <authorList>
            <person name="Burns J.A."/>
            <person name="Paasch A."/>
            <person name="Narechania A."/>
            <person name="Kim E."/>
        </authorList>
    </citation>
    <scope>NUCLEOTIDE SEQUENCE [LARGE SCALE GENOMIC DNA]</scope>
    <source>
        <strain evidence="2 3">PLY_AMNH</strain>
    </source>
</reference>
<accession>A0AAE0G0S2</accession>
<feature type="region of interest" description="Disordered" evidence="1">
    <location>
        <begin position="102"/>
        <end position="128"/>
    </location>
</feature>
<proteinExistence type="predicted"/>
<evidence type="ECO:0000313" key="3">
    <source>
        <dbReference type="Proteomes" id="UP001190700"/>
    </source>
</evidence>
<gene>
    <name evidence="2" type="ORF">CYMTET_22335</name>
</gene>
<feature type="region of interest" description="Disordered" evidence="1">
    <location>
        <begin position="1"/>
        <end position="50"/>
    </location>
</feature>
<dbReference type="Proteomes" id="UP001190700">
    <property type="component" value="Unassembled WGS sequence"/>
</dbReference>
<organism evidence="2 3">
    <name type="scientific">Cymbomonas tetramitiformis</name>
    <dbReference type="NCBI Taxonomy" id="36881"/>
    <lineage>
        <taxon>Eukaryota</taxon>
        <taxon>Viridiplantae</taxon>
        <taxon>Chlorophyta</taxon>
        <taxon>Pyramimonadophyceae</taxon>
        <taxon>Pyramimonadales</taxon>
        <taxon>Pyramimonadaceae</taxon>
        <taxon>Cymbomonas</taxon>
    </lineage>
</organism>
<keyword evidence="3" id="KW-1185">Reference proteome</keyword>
<dbReference type="EMBL" id="LGRX02011143">
    <property type="protein sequence ID" value="KAK3269213.1"/>
    <property type="molecule type" value="Genomic_DNA"/>
</dbReference>
<protein>
    <submittedName>
        <fullName evidence="2">Uncharacterized protein</fullName>
    </submittedName>
</protein>
<evidence type="ECO:0000313" key="2">
    <source>
        <dbReference type="EMBL" id="KAK3269213.1"/>
    </source>
</evidence>
<sequence>MAPSRSVPQWGGQNANWPPPDDLGYPPQGYSPDRQGYPPPQAHAGPGPIWGGRLSMVDSMELATQTDQRCMAMRDGIMDRTADPITSKVGIPLYHATTIPNRRVAGASPWRPDRSASLHPGAHPPRTS</sequence>
<dbReference type="AlphaFoldDB" id="A0AAE0G0S2"/>
<evidence type="ECO:0000256" key="1">
    <source>
        <dbReference type="SAM" id="MobiDB-lite"/>
    </source>
</evidence>
<comment type="caution">
    <text evidence="2">The sequence shown here is derived from an EMBL/GenBank/DDBJ whole genome shotgun (WGS) entry which is preliminary data.</text>
</comment>
<name>A0AAE0G0S2_9CHLO</name>